<organism evidence="4 5">
    <name type="scientific">Marinobacter confluentis</name>
    <dbReference type="NCBI Taxonomy" id="1697557"/>
    <lineage>
        <taxon>Bacteria</taxon>
        <taxon>Pseudomonadati</taxon>
        <taxon>Pseudomonadota</taxon>
        <taxon>Gammaproteobacteria</taxon>
        <taxon>Pseudomonadales</taxon>
        <taxon>Marinobacteraceae</taxon>
        <taxon>Marinobacter</taxon>
    </lineage>
</organism>
<dbReference type="OrthoDB" id="5701122at2"/>
<dbReference type="NCBIfam" id="TIGR02595">
    <property type="entry name" value="PEP_CTERM"/>
    <property type="match status" value="1"/>
</dbReference>
<feature type="chain" id="PRO_5021248804" evidence="2">
    <location>
        <begin position="23"/>
        <end position="195"/>
    </location>
</feature>
<dbReference type="EMBL" id="SRPF01000001">
    <property type="protein sequence ID" value="TGN41913.1"/>
    <property type="molecule type" value="Genomic_DNA"/>
</dbReference>
<dbReference type="RefSeq" id="WP_135802299.1">
    <property type="nucleotide sequence ID" value="NZ_SRPF01000001.1"/>
</dbReference>
<feature type="signal peptide" evidence="2">
    <location>
        <begin position="1"/>
        <end position="22"/>
    </location>
</feature>
<evidence type="ECO:0000259" key="3">
    <source>
        <dbReference type="Pfam" id="PF07589"/>
    </source>
</evidence>
<keyword evidence="5" id="KW-1185">Reference proteome</keyword>
<reference evidence="4 5" key="1">
    <citation type="submission" date="2019-04" db="EMBL/GenBank/DDBJ databases">
        <authorList>
            <person name="Park S."/>
            <person name="Yoon J.-H."/>
        </authorList>
    </citation>
    <scope>NUCLEOTIDE SEQUENCE [LARGE SCALE GENOMIC DNA]</scope>
    <source>
        <strain evidence="4 5">HJM-18</strain>
    </source>
</reference>
<evidence type="ECO:0000256" key="2">
    <source>
        <dbReference type="SAM" id="SignalP"/>
    </source>
</evidence>
<sequence>MKAIGSLVVSMFLATLSANALAAPITVTGDTCGAPDRTATFSDATTCIYEDGTNFNNEGDIDGLFPGDSWTYAGELTGAGSDSFFTIDVISGSFGSSPVNGEWAIADSFWDTYSEAVVSMHVGQGGGAPDAWAWELASNATSGTWSYQVNSGTGGGLSNIKLFGRGTPVTVPEPGSLALLGLGLVCLIGMAKRKA</sequence>
<dbReference type="InterPro" id="IPR013424">
    <property type="entry name" value="Ice-binding_C"/>
</dbReference>
<proteinExistence type="predicted"/>
<evidence type="ECO:0000313" key="5">
    <source>
        <dbReference type="Proteomes" id="UP000298325"/>
    </source>
</evidence>
<dbReference type="AlphaFoldDB" id="A0A4Z1CCQ4"/>
<dbReference type="Pfam" id="PF07589">
    <property type="entry name" value="PEP-CTERM"/>
    <property type="match status" value="1"/>
</dbReference>
<keyword evidence="1" id="KW-0812">Transmembrane</keyword>
<keyword evidence="2" id="KW-0732">Signal</keyword>
<accession>A0A4Z1CCQ4</accession>
<feature type="transmembrane region" description="Helical" evidence="1">
    <location>
        <begin position="175"/>
        <end position="191"/>
    </location>
</feature>
<evidence type="ECO:0000256" key="1">
    <source>
        <dbReference type="SAM" id="Phobius"/>
    </source>
</evidence>
<evidence type="ECO:0000313" key="4">
    <source>
        <dbReference type="EMBL" id="TGN41913.1"/>
    </source>
</evidence>
<keyword evidence="1" id="KW-1133">Transmembrane helix</keyword>
<feature type="domain" description="Ice-binding protein C-terminal" evidence="3">
    <location>
        <begin position="170"/>
        <end position="193"/>
    </location>
</feature>
<keyword evidence="1" id="KW-0472">Membrane</keyword>
<protein>
    <submittedName>
        <fullName evidence="4">PEP-CTERM sorting domain-containing protein</fullName>
    </submittedName>
</protein>
<comment type="caution">
    <text evidence="4">The sequence shown here is derived from an EMBL/GenBank/DDBJ whole genome shotgun (WGS) entry which is preliminary data.</text>
</comment>
<dbReference type="Proteomes" id="UP000298325">
    <property type="component" value="Unassembled WGS sequence"/>
</dbReference>
<gene>
    <name evidence="4" type="ORF">E5Q11_05195</name>
</gene>
<name>A0A4Z1CCQ4_9GAMM</name>